<keyword evidence="3" id="KW-1185">Reference proteome</keyword>
<organism evidence="2 3">
    <name type="scientific">Fodinibius halophilus</name>
    <dbReference type="NCBI Taxonomy" id="1736908"/>
    <lineage>
        <taxon>Bacteria</taxon>
        <taxon>Pseudomonadati</taxon>
        <taxon>Balneolota</taxon>
        <taxon>Balneolia</taxon>
        <taxon>Balneolales</taxon>
        <taxon>Balneolaceae</taxon>
        <taxon>Fodinibius</taxon>
    </lineage>
</organism>
<evidence type="ECO:0000256" key="1">
    <source>
        <dbReference type="SAM" id="Phobius"/>
    </source>
</evidence>
<evidence type="ECO:0000313" key="2">
    <source>
        <dbReference type="EMBL" id="NGP88812.1"/>
    </source>
</evidence>
<feature type="transmembrane region" description="Helical" evidence="1">
    <location>
        <begin position="193"/>
        <end position="210"/>
    </location>
</feature>
<dbReference type="SUPFAM" id="SSF53448">
    <property type="entry name" value="Nucleotide-diphospho-sugar transferases"/>
    <property type="match status" value="1"/>
</dbReference>
<evidence type="ECO:0000313" key="3">
    <source>
        <dbReference type="Proteomes" id="UP000479132"/>
    </source>
</evidence>
<sequence>MKKDSTDIGVLFFSRSASAEAGNKIFAADNHHRKNTRLARQLITQSRKQVIKTALPYIIFDEQLQQGNTFGERFANAFLTMFELGYDHVIAVGNDTPELHSDHIKQAADQLQTGQADIVLGPAKDGGTWLTAFSKSAFEAQIFEYQPWQENQLLSSLLQSFGSRFTISKLESLADIDDARTLQHFVRRVSHQLYAFVSLLQSILAALPFLRINAFRSSLSFFYYQNHLLRAPPLG</sequence>
<dbReference type="PANTHER" id="PTHR36529:SF1">
    <property type="entry name" value="GLYCOSYLTRANSFERASE"/>
    <property type="match status" value="1"/>
</dbReference>
<name>A0A6M1TF68_9BACT</name>
<dbReference type="AlphaFoldDB" id="A0A6M1TF68"/>
<dbReference type="InterPro" id="IPR018641">
    <property type="entry name" value="Trfase_1_rSAM/seldom-assoc"/>
</dbReference>
<accession>A0A6M1TF68</accession>
<dbReference type="RefSeq" id="WP_165268915.1">
    <property type="nucleotide sequence ID" value="NZ_JAALLS010000012.1"/>
</dbReference>
<dbReference type="EMBL" id="JAALLS010000012">
    <property type="protein sequence ID" value="NGP88812.1"/>
    <property type="molecule type" value="Genomic_DNA"/>
</dbReference>
<dbReference type="Proteomes" id="UP000479132">
    <property type="component" value="Unassembled WGS sequence"/>
</dbReference>
<dbReference type="Gene3D" id="3.90.550.10">
    <property type="entry name" value="Spore Coat Polysaccharide Biosynthesis Protein SpsA, Chain A"/>
    <property type="match status" value="1"/>
</dbReference>
<keyword evidence="1" id="KW-1133">Transmembrane helix</keyword>
<keyword evidence="1" id="KW-0472">Membrane</keyword>
<proteinExistence type="predicted"/>
<keyword evidence="1" id="KW-0812">Transmembrane</keyword>
<protein>
    <submittedName>
        <fullName evidence="2">DUF2064 domain-containing protein</fullName>
    </submittedName>
</protein>
<dbReference type="Pfam" id="PF09837">
    <property type="entry name" value="DUF2064"/>
    <property type="match status" value="1"/>
</dbReference>
<gene>
    <name evidence="2" type="ORF">G3569_10625</name>
</gene>
<reference evidence="2 3" key="1">
    <citation type="submission" date="2020-02" db="EMBL/GenBank/DDBJ databases">
        <title>Aliifodinibius halophilus 2W32, complete genome.</title>
        <authorList>
            <person name="Li Y."/>
            <person name="Wu S."/>
        </authorList>
    </citation>
    <scope>NUCLEOTIDE SEQUENCE [LARGE SCALE GENOMIC DNA]</scope>
    <source>
        <strain evidence="2 3">2W32</strain>
    </source>
</reference>
<dbReference type="PANTHER" id="PTHR36529">
    <property type="entry name" value="SLL1095 PROTEIN"/>
    <property type="match status" value="1"/>
</dbReference>
<dbReference type="InterPro" id="IPR029044">
    <property type="entry name" value="Nucleotide-diphossugar_trans"/>
</dbReference>
<comment type="caution">
    <text evidence="2">The sequence shown here is derived from an EMBL/GenBank/DDBJ whole genome shotgun (WGS) entry which is preliminary data.</text>
</comment>